<reference evidence="2" key="1">
    <citation type="journal article" date="2015" name="Nature">
        <title>Complex archaea that bridge the gap between prokaryotes and eukaryotes.</title>
        <authorList>
            <person name="Spang A."/>
            <person name="Saw J.H."/>
            <person name="Jorgensen S.L."/>
            <person name="Zaremba-Niedzwiedzka K."/>
            <person name="Martijn J."/>
            <person name="Lind A.E."/>
            <person name="van Eijk R."/>
            <person name="Schleper C."/>
            <person name="Guy L."/>
            <person name="Ettema T.J."/>
        </authorList>
    </citation>
    <scope>NUCLEOTIDE SEQUENCE</scope>
</reference>
<comment type="caution">
    <text evidence="2">The sequence shown here is derived from an EMBL/GenBank/DDBJ whole genome shotgun (WGS) entry which is preliminary data.</text>
</comment>
<keyword evidence="1" id="KW-0812">Transmembrane</keyword>
<dbReference type="AlphaFoldDB" id="A0A0F8WM80"/>
<feature type="transmembrane region" description="Helical" evidence="1">
    <location>
        <begin position="12"/>
        <end position="43"/>
    </location>
</feature>
<protein>
    <submittedName>
        <fullName evidence="2">Uncharacterized protein</fullName>
    </submittedName>
</protein>
<dbReference type="InterPro" id="IPR004386">
    <property type="entry name" value="Toxin_YafQ-like"/>
</dbReference>
<evidence type="ECO:0000256" key="1">
    <source>
        <dbReference type="SAM" id="Phobius"/>
    </source>
</evidence>
<feature type="transmembrane region" description="Helical" evidence="1">
    <location>
        <begin position="64"/>
        <end position="87"/>
    </location>
</feature>
<dbReference type="Gene3D" id="3.30.2310.20">
    <property type="entry name" value="RelE-like"/>
    <property type="match status" value="1"/>
</dbReference>
<dbReference type="EMBL" id="LAZR01064291">
    <property type="protein sequence ID" value="KKK57808.1"/>
    <property type="molecule type" value="Genomic_DNA"/>
</dbReference>
<keyword evidence="1" id="KW-1133">Transmembrane helix</keyword>
<dbReference type="Pfam" id="PF15738">
    <property type="entry name" value="YafQ_toxin"/>
    <property type="match status" value="1"/>
</dbReference>
<accession>A0A0F8WM80</accession>
<keyword evidence="1" id="KW-0472">Membrane</keyword>
<evidence type="ECO:0000313" key="2">
    <source>
        <dbReference type="EMBL" id="KKK57808.1"/>
    </source>
</evidence>
<gene>
    <name evidence="2" type="ORF">LCGC14_3050770</name>
</gene>
<proteinExistence type="predicted"/>
<name>A0A0F8WM80_9ZZZZ</name>
<dbReference type="SUPFAM" id="SSF143011">
    <property type="entry name" value="RelE-like"/>
    <property type="match status" value="1"/>
</dbReference>
<sequence>MSYILQKVGSGLWIGSLVLLFLKEIVLCYLALAAVLVIDLILVKKKEKTITQWYRTKLPKLADTILTIAVVVIFIWCHNPVVGLYFLQGTIHGHLNGDWLFIYLKNEKELLMVRSGSHSELFG</sequence>
<organism evidence="2">
    <name type="scientific">marine sediment metagenome</name>
    <dbReference type="NCBI Taxonomy" id="412755"/>
    <lineage>
        <taxon>unclassified sequences</taxon>
        <taxon>metagenomes</taxon>
        <taxon>ecological metagenomes</taxon>
    </lineage>
</organism>
<dbReference type="InterPro" id="IPR035093">
    <property type="entry name" value="RelE/ParE_toxin_dom_sf"/>
</dbReference>